<dbReference type="InterPro" id="IPR036396">
    <property type="entry name" value="Cyt_P450_sf"/>
</dbReference>
<reference evidence="2" key="2">
    <citation type="submission" date="2015-01" db="EMBL/GenBank/DDBJ databases">
        <title>Evolutionary Origins and Diversification of the Mycorrhizal Mutualists.</title>
        <authorList>
            <consortium name="DOE Joint Genome Institute"/>
            <consortium name="Mycorrhizal Genomics Consortium"/>
            <person name="Kohler A."/>
            <person name="Kuo A."/>
            <person name="Nagy L.G."/>
            <person name="Floudas D."/>
            <person name="Copeland A."/>
            <person name="Barry K.W."/>
            <person name="Cichocki N."/>
            <person name="Veneault-Fourrey C."/>
            <person name="LaButti K."/>
            <person name="Lindquist E.A."/>
            <person name="Lipzen A."/>
            <person name="Lundell T."/>
            <person name="Morin E."/>
            <person name="Murat C."/>
            <person name="Riley R."/>
            <person name="Ohm R."/>
            <person name="Sun H."/>
            <person name="Tunlid A."/>
            <person name="Henrissat B."/>
            <person name="Grigoriev I.V."/>
            <person name="Hibbett D.S."/>
            <person name="Martin F."/>
        </authorList>
    </citation>
    <scope>NUCLEOTIDE SEQUENCE [LARGE SCALE GENOMIC DNA]</scope>
    <source>
        <strain evidence="2">Ve08.2h10</strain>
    </source>
</reference>
<feature type="non-terminal residue" evidence="1">
    <location>
        <position position="1"/>
    </location>
</feature>
<dbReference type="InterPro" id="IPR001128">
    <property type="entry name" value="Cyt_P450"/>
</dbReference>
<dbReference type="GO" id="GO:0004497">
    <property type="term" value="F:monooxygenase activity"/>
    <property type="evidence" value="ECO:0007669"/>
    <property type="project" value="InterPro"/>
</dbReference>
<dbReference type="SUPFAM" id="SSF48264">
    <property type="entry name" value="Cytochrome P450"/>
    <property type="match status" value="1"/>
</dbReference>
<dbReference type="Pfam" id="PF00067">
    <property type="entry name" value="p450"/>
    <property type="match status" value="1"/>
</dbReference>
<name>A0A0D0D8M0_9AGAM</name>
<dbReference type="OrthoDB" id="2789670at2759"/>
<dbReference type="AlphaFoldDB" id="A0A0D0D8M0"/>
<dbReference type="STRING" id="930991.A0A0D0D8M0"/>
<evidence type="ECO:0000313" key="1">
    <source>
        <dbReference type="EMBL" id="KIK85333.1"/>
    </source>
</evidence>
<keyword evidence="2" id="KW-1185">Reference proteome</keyword>
<accession>A0A0D0D8M0</accession>
<dbReference type="InParanoid" id="A0A0D0D8M0"/>
<dbReference type="EMBL" id="KN825568">
    <property type="protein sequence ID" value="KIK85333.1"/>
    <property type="molecule type" value="Genomic_DNA"/>
</dbReference>
<dbReference type="Proteomes" id="UP000054538">
    <property type="component" value="Unassembled WGS sequence"/>
</dbReference>
<dbReference type="GO" id="GO:0005506">
    <property type="term" value="F:iron ion binding"/>
    <property type="evidence" value="ECO:0007669"/>
    <property type="project" value="InterPro"/>
</dbReference>
<dbReference type="GO" id="GO:0016705">
    <property type="term" value="F:oxidoreductase activity, acting on paired donors, with incorporation or reduction of molecular oxygen"/>
    <property type="evidence" value="ECO:0007669"/>
    <property type="project" value="InterPro"/>
</dbReference>
<proteinExistence type="predicted"/>
<dbReference type="HOGENOM" id="CLU_3056080_0_0_1"/>
<reference evidence="1 2" key="1">
    <citation type="submission" date="2014-04" db="EMBL/GenBank/DDBJ databases">
        <authorList>
            <consortium name="DOE Joint Genome Institute"/>
            <person name="Kuo A."/>
            <person name="Kohler A."/>
            <person name="Jargeat P."/>
            <person name="Nagy L.G."/>
            <person name="Floudas D."/>
            <person name="Copeland A."/>
            <person name="Barry K.W."/>
            <person name="Cichocki N."/>
            <person name="Veneault-Fourrey C."/>
            <person name="LaButti K."/>
            <person name="Lindquist E.A."/>
            <person name="Lipzen A."/>
            <person name="Lundell T."/>
            <person name="Morin E."/>
            <person name="Murat C."/>
            <person name="Sun H."/>
            <person name="Tunlid A."/>
            <person name="Henrissat B."/>
            <person name="Grigoriev I.V."/>
            <person name="Hibbett D.S."/>
            <person name="Martin F."/>
            <person name="Nordberg H.P."/>
            <person name="Cantor M.N."/>
            <person name="Hua S.X."/>
        </authorList>
    </citation>
    <scope>NUCLEOTIDE SEQUENCE [LARGE SCALE GENOMIC DNA]</scope>
    <source>
        <strain evidence="1 2">Ve08.2h10</strain>
    </source>
</reference>
<gene>
    <name evidence="1" type="ORF">PAXRUDRAFT_152750</name>
</gene>
<dbReference type="GO" id="GO:0020037">
    <property type="term" value="F:heme binding"/>
    <property type="evidence" value="ECO:0007669"/>
    <property type="project" value="InterPro"/>
</dbReference>
<sequence length="54" mass="6171">NRLFLPYIEAILRETQRWQPVLPPGILHATISSNTYKGFCIPRGMSCVCTMIFS</sequence>
<dbReference type="Gene3D" id="1.10.630.10">
    <property type="entry name" value="Cytochrome P450"/>
    <property type="match status" value="1"/>
</dbReference>
<protein>
    <submittedName>
        <fullName evidence="1">Uncharacterized protein</fullName>
    </submittedName>
</protein>
<organism evidence="1 2">
    <name type="scientific">Paxillus rubicundulus Ve08.2h10</name>
    <dbReference type="NCBI Taxonomy" id="930991"/>
    <lineage>
        <taxon>Eukaryota</taxon>
        <taxon>Fungi</taxon>
        <taxon>Dikarya</taxon>
        <taxon>Basidiomycota</taxon>
        <taxon>Agaricomycotina</taxon>
        <taxon>Agaricomycetes</taxon>
        <taxon>Agaricomycetidae</taxon>
        <taxon>Boletales</taxon>
        <taxon>Paxilineae</taxon>
        <taxon>Paxillaceae</taxon>
        <taxon>Paxillus</taxon>
    </lineage>
</organism>
<evidence type="ECO:0000313" key="2">
    <source>
        <dbReference type="Proteomes" id="UP000054538"/>
    </source>
</evidence>